<evidence type="ECO:0000313" key="4">
    <source>
        <dbReference type="EMBL" id="OHS94003.1"/>
    </source>
</evidence>
<dbReference type="SUPFAM" id="SSF50729">
    <property type="entry name" value="PH domain-like"/>
    <property type="match status" value="1"/>
</dbReference>
<dbReference type="InterPro" id="IPR036372">
    <property type="entry name" value="BEACH_dom_sf"/>
</dbReference>
<comment type="caution">
    <text evidence="4">The sequence shown here is derived from an EMBL/GenBank/DDBJ whole genome shotgun (WGS) entry which is preliminary data.</text>
</comment>
<dbReference type="InterPro" id="IPR013320">
    <property type="entry name" value="ConA-like_dom_sf"/>
</dbReference>
<dbReference type="InterPro" id="IPR019775">
    <property type="entry name" value="WD40_repeat_CS"/>
</dbReference>
<evidence type="ECO:0008006" key="6">
    <source>
        <dbReference type="Google" id="ProtNLM"/>
    </source>
</evidence>
<evidence type="ECO:0000259" key="3">
    <source>
        <dbReference type="PROSITE" id="PS51783"/>
    </source>
</evidence>
<dbReference type="Gene3D" id="2.30.29.30">
    <property type="entry name" value="Pleckstrin-homology domain (PH domain)/Phosphotyrosine-binding domain (PTB)"/>
    <property type="match status" value="1"/>
</dbReference>
<dbReference type="PROSITE" id="PS00678">
    <property type="entry name" value="WD_REPEATS_1"/>
    <property type="match status" value="1"/>
</dbReference>
<dbReference type="InterPro" id="IPR000409">
    <property type="entry name" value="BEACH_dom"/>
</dbReference>
<dbReference type="PANTHER" id="PTHR13743">
    <property type="entry name" value="BEIGE/BEACH-RELATED"/>
    <property type="match status" value="1"/>
</dbReference>
<feature type="region of interest" description="Disordered" evidence="1">
    <location>
        <begin position="2101"/>
        <end position="2166"/>
    </location>
</feature>
<feature type="domain" description="BEACH-type PH" evidence="3">
    <location>
        <begin position="1788"/>
        <end position="1891"/>
    </location>
</feature>
<dbReference type="PANTHER" id="PTHR13743:SF112">
    <property type="entry name" value="BEACH DOMAIN-CONTAINING PROTEIN"/>
    <property type="match status" value="1"/>
</dbReference>
<dbReference type="EMBL" id="MLAK01001359">
    <property type="protein sequence ID" value="OHS94003.1"/>
    <property type="molecule type" value="Genomic_DNA"/>
</dbReference>
<dbReference type="Proteomes" id="UP000179807">
    <property type="component" value="Unassembled WGS sequence"/>
</dbReference>
<dbReference type="SUPFAM" id="SSF81837">
    <property type="entry name" value="BEACH domain"/>
    <property type="match status" value="2"/>
</dbReference>
<dbReference type="GeneID" id="94830775"/>
<dbReference type="InterPro" id="IPR023362">
    <property type="entry name" value="PH-BEACH_dom"/>
</dbReference>
<dbReference type="VEuPathDB" id="TrichDB:TRFO_11500"/>
<dbReference type="InterPro" id="IPR036322">
    <property type="entry name" value="WD40_repeat_dom_sf"/>
</dbReference>
<reference evidence="4" key="1">
    <citation type="submission" date="2016-10" db="EMBL/GenBank/DDBJ databases">
        <authorList>
            <person name="Benchimol M."/>
            <person name="Almeida L.G."/>
            <person name="Vasconcelos A.T."/>
            <person name="Perreira-Neves A."/>
            <person name="Rosa I.A."/>
            <person name="Tasca T."/>
            <person name="Bogo M.R."/>
            <person name="de Souza W."/>
        </authorList>
    </citation>
    <scope>NUCLEOTIDE SEQUENCE [LARGE SCALE GENOMIC DNA]</scope>
    <source>
        <strain evidence="4">K</strain>
    </source>
</reference>
<organism evidence="4 5">
    <name type="scientific">Tritrichomonas foetus</name>
    <dbReference type="NCBI Taxonomy" id="1144522"/>
    <lineage>
        <taxon>Eukaryota</taxon>
        <taxon>Metamonada</taxon>
        <taxon>Parabasalia</taxon>
        <taxon>Tritrichomonadida</taxon>
        <taxon>Tritrichomonadidae</taxon>
        <taxon>Tritrichomonas</taxon>
    </lineage>
</organism>
<dbReference type="InterPro" id="IPR011993">
    <property type="entry name" value="PH-like_dom_sf"/>
</dbReference>
<sequence length="2620" mass="300883">MLKNLQASFRLQKGLKLPQQIHNLWVYYFTTPTSQAMVTAPKKSQINGHYSNFNFQDISLKALYNEVQAVESNPEESLPVILHLDQPISQHYFRFCSTILVTKVDPELLMNAIDEATPQLMRALIAFSYQLKKELDNIKNKQENTFFPFNYLTEFSNLVSVLLKTRGRSFKDFLYLLTPILEIFGSKEEKGSIIYETAQSLFLIFLEFIENHKCEIQELTPVIKFMIDFFKNYQEMDEKFSEFCVILTQNTSIYPLISKNSYDDFINHSIFVLTNICNSPISETMFDLGMTILKAITATVNQFKLKVKIAQILLKFVEWSTQNDQFPELIFPTEESKHIVDSLSFRPEFEFISQDLFDNSILNEKESFMLSISPQLLSLSSNLSNIISTVAELCTKSQSALEDILVTFPKKGLLYVYLAVSILFLCRPQNVGEIITHTKTWDYFVSKSVINDNTLYNRNNVDSNIINLKDMILTILFNSPDSNVSSAFGSILDPNYPTVVYKIMQMINSIISDDFVSECSEGSIFDNAMRCYTVFKKYLLLHKDEPKTEDMKYMAMSKSAILVFIHAFRMNEKCIKSILFSDRRVDFIISLLFEKKSFSAALDIICKCLEQENVGVLIKQLNILIRKGFDTISVFEWQELISVLIDCVSVSISSNDKNVINSFIKSGSIATFSKIPNAFVTMENGAEVALSFLHKSIMFFTSLVQNMKNIGTFLSDPQWNFVGNMSEALRFAKINEETVDLLFNITKDGGTLWVKEGIELLFVAAEKKELQDKIFSFLIQLTNKSIANRYQCFRANAITSLIHFIDRNPTISAFELFKNISTSYFKVGDLSITVKLLAQAHKEYAVHLVNVLMGINESLDFYSPRSFFHFTPTSTFRIPPFTIPATFTISMNIYMPKKYKKKRQLFALVCEDQKIVLNLIINKFILEITNKDKENQFQLYNAFELHKWTKFEILINPTTVTLNVNGEMITSAVIPKKFKFEKPVTFLMGRIEADIQYIGISSRDNFSISFSPKLVSDGKVVNIANSKIIKNAQFYGLPVPFTITLVDAVPPCGGPRIFLPLFKHIESKEFFKQLLEFIRTLLRVNEAMFEPQFFRGLAHTLIKVKVDYYNSDIVEVLFLIYKVLKSELLRAGMLTFIFGNFSLWSRMKREQQILLYSSVFTNLFKIDPEIFIKTLKFHELLLHFSMIFEGNDSSVNTLQKSTSCLLMMSQKSFTLLDAQYLTASAMYTNANEMCIKSLYLLTNLVTENSSAIITYLKKFGVFQPFISALNSIYEKTRIIAINSIYYIQSITNSKSLSVELIDSIRVLNVTDMTNATLYNILAYMTRSVDPKDFPNTVDTFDFTRIKAIYFPQFLPLFAHVVAMSEPELQKQALDYFKQSIVKYPESRHTFTNCSLWIFWFIFLGNVDKNREEWLDLICNIISSNDNVSNNIEIFQFSCHIYGINPSSYTRRALNDAITQHPSLKTAQFIIQYLFFFIDAPIAEPVMEDLIHTFCQKTVMTECPKYEYKFDTIIHDFVDLKMAIEAVKIMISHGQDYLIQTSVFTVMNFTLVCFTIRQIACKNQNEASELVKSLLASFPKILNKPELAVGLLLIYQYFGDDSEFSGALLKMIQQVDTTYAGMKSENIMGVVDQNKETFERNMMTIAGTLDGVVNQRISAYHEKVVNAVSHIFADENLTLFELRNSYSTKLYQAKLEAERFIRSNLKYYKIIQKRMKMQNGGPWFQIPPVPHYKFDNVLDPIGRHNKMAIKFHFNDHKDASTLRDTGVELSEQERTRNIKIGENQVEEVESPNDFNLELDCQMVTASKYFKGAMYVSSTSIYFEAKQTTDAFGDELNKTSKLIEISCDQIKFILKRRYLYVDCATEVFTVHNRSYFFVLPSEKHRVKFFKEIDSIRPTNLQFIQWGDSYKIYTDLKLGKRWNSGEISNYEYLYWLNLLSGRSIHDISQYPVFPWVIGDYKGSEIDLSKPENYRDLSKPIGALNEKRITNLRYLYSETKTTPFACLYRFHYTAPAYIIAFLIRNEPFTSLHIQLQNGKFDHANRLFYSVPASWESVTSTQSDFRELIPEFFATPEFLLNSEGFDLGYRNDLVPLPKDYVIPEDKIDHDVEEKNKNQTNTNPDTTTETKEESKDEVNNETETKGNNEEAVYESKEKKNQKQVINEVKSETDNNENKPFVIMDIVPGSIKKEKPRLKEKIVRGKNGQQMLNKKIPVDDVELPPWAPSAAAFVAINRIALESPIVSSTLHAWIDLVFGTKQRSEKFDNLYHPFSYLSTLEKDPDLLPTVQQHAANFGITPFQLFSTNQQPRKFIPRSHILNSPKQLFFTSTKITSFEDNILRISAAQNVFYALFETGKFTTFGFNDKNQCVPLRSSSLELNAQLPTNRVFIDPQRKSIILSLPWSQGFARIQKMNIYEPKNPHSTIVTAIGVDSTFVVTGAGDASLIVWNIEKEQPQCRIVAHTESITAVAISQDLEIVASFDTAGNMIISSMKTGVFLRKTKFKVPAVKTFISPLGFIASIFERIDETGRITKVALTDIAGRVLAELELEGRTTAAHLINNQDSTSFLCLAQETKIMYILRIYDLKIISMGPVNDIVKDIAYCKDDLALYLLLDSNSIHITKLDV</sequence>
<dbReference type="OrthoDB" id="10591430at2759"/>
<feature type="compositionally biased region" description="Low complexity" evidence="1">
    <location>
        <begin position="2112"/>
        <end position="2121"/>
    </location>
</feature>
<keyword evidence="5" id="KW-1185">Reference proteome</keyword>
<dbReference type="SMART" id="SM01026">
    <property type="entry name" value="Beach"/>
    <property type="match status" value="1"/>
</dbReference>
<feature type="compositionally biased region" description="Basic and acidic residues" evidence="1">
    <location>
        <begin position="2122"/>
        <end position="2154"/>
    </location>
</feature>
<dbReference type="PROSITE" id="PS50197">
    <property type="entry name" value="BEACH"/>
    <property type="match status" value="1"/>
</dbReference>
<dbReference type="Gene3D" id="2.60.120.200">
    <property type="match status" value="1"/>
</dbReference>
<evidence type="ECO:0000313" key="5">
    <source>
        <dbReference type="Proteomes" id="UP000179807"/>
    </source>
</evidence>
<dbReference type="Pfam" id="PF02138">
    <property type="entry name" value="Beach"/>
    <property type="match status" value="2"/>
</dbReference>
<protein>
    <recommendedName>
        <fullName evidence="6">Beige/BEACH domain containing protein</fullName>
    </recommendedName>
</protein>
<dbReference type="RefSeq" id="XP_068347140.1">
    <property type="nucleotide sequence ID" value="XM_068496071.1"/>
</dbReference>
<dbReference type="InterPro" id="IPR050865">
    <property type="entry name" value="BEACH_Domain"/>
</dbReference>
<gene>
    <name evidence="4" type="ORF">TRFO_11500</name>
</gene>
<evidence type="ECO:0000256" key="1">
    <source>
        <dbReference type="SAM" id="MobiDB-lite"/>
    </source>
</evidence>
<dbReference type="CDD" id="cd06071">
    <property type="entry name" value="Beach"/>
    <property type="match status" value="1"/>
</dbReference>
<accession>A0A1J4J8I6</accession>
<dbReference type="SUPFAM" id="SSF49899">
    <property type="entry name" value="Concanavalin A-like lectins/glucanases"/>
    <property type="match status" value="1"/>
</dbReference>
<dbReference type="PROSITE" id="PS51783">
    <property type="entry name" value="PH_BEACH"/>
    <property type="match status" value="1"/>
</dbReference>
<feature type="compositionally biased region" description="Basic and acidic residues" evidence="1">
    <location>
        <begin position="2101"/>
        <end position="2111"/>
    </location>
</feature>
<proteinExistence type="predicted"/>
<dbReference type="Pfam" id="PF14844">
    <property type="entry name" value="PH_BEACH"/>
    <property type="match status" value="1"/>
</dbReference>
<dbReference type="InterPro" id="IPR015943">
    <property type="entry name" value="WD40/YVTN_repeat-like_dom_sf"/>
</dbReference>
<evidence type="ECO:0000259" key="2">
    <source>
        <dbReference type="PROSITE" id="PS50197"/>
    </source>
</evidence>
<dbReference type="Gene3D" id="2.130.10.10">
    <property type="entry name" value="YVTN repeat-like/Quinoprotein amine dehydrogenase"/>
    <property type="match status" value="1"/>
</dbReference>
<dbReference type="SUPFAM" id="SSF50978">
    <property type="entry name" value="WD40 repeat-like"/>
    <property type="match status" value="1"/>
</dbReference>
<dbReference type="Gene3D" id="1.10.1540.10">
    <property type="entry name" value="BEACH domain"/>
    <property type="match status" value="2"/>
</dbReference>
<name>A0A1J4J8I6_9EUKA</name>
<feature type="domain" description="BEACH" evidence="2">
    <location>
        <begin position="1904"/>
        <end position="2306"/>
    </location>
</feature>